<keyword evidence="12" id="KW-0862">Zinc</keyword>
<feature type="domain" description="Peptidase M20 dimerisation" evidence="15">
    <location>
        <begin position="190"/>
        <end position="300"/>
    </location>
</feature>
<dbReference type="InterPro" id="IPR001261">
    <property type="entry name" value="ArgE/DapE_CS"/>
</dbReference>
<keyword evidence="13" id="KW-0170">Cobalt</keyword>
<proteinExistence type="inferred from homology"/>
<dbReference type="InterPro" id="IPR050072">
    <property type="entry name" value="Peptidase_M20A"/>
</dbReference>
<dbReference type="NCBIfam" id="TIGR01892">
    <property type="entry name" value="AcOrn-deacetyl"/>
    <property type="match status" value="1"/>
</dbReference>
<dbReference type="Pfam" id="PF01546">
    <property type="entry name" value="Peptidase_M20"/>
    <property type="match status" value="1"/>
</dbReference>
<keyword evidence="10" id="KW-0479">Metal-binding</keyword>
<reference evidence="16 17" key="1">
    <citation type="submission" date="2021-03" db="EMBL/GenBank/DDBJ databases">
        <title>Complete genome of Parasphingorhabdus_sp.JHSY0214.</title>
        <authorList>
            <person name="Yoo J.H."/>
            <person name="Bae J.W."/>
        </authorList>
    </citation>
    <scope>NUCLEOTIDE SEQUENCE [LARGE SCALE GENOMIC DNA]</scope>
    <source>
        <strain evidence="16 17">JHSY0214</strain>
    </source>
</reference>
<comment type="cofactor">
    <cofactor evidence="2">
        <name>Zn(2+)</name>
        <dbReference type="ChEBI" id="CHEBI:29105"/>
    </cofactor>
</comment>
<keyword evidence="7" id="KW-0963">Cytoplasm</keyword>
<dbReference type="InterPro" id="IPR002933">
    <property type="entry name" value="Peptidase_M20"/>
</dbReference>
<evidence type="ECO:0000256" key="4">
    <source>
        <dbReference type="ARBA" id="ARBA00005691"/>
    </source>
</evidence>
<dbReference type="EMBL" id="CP071794">
    <property type="protein sequence ID" value="QTD55826.1"/>
    <property type="molecule type" value="Genomic_DNA"/>
</dbReference>
<keyword evidence="11 16" id="KW-0378">Hydrolase</keyword>
<keyword evidence="17" id="KW-1185">Reference proteome</keyword>
<evidence type="ECO:0000256" key="3">
    <source>
        <dbReference type="ARBA" id="ARBA00005130"/>
    </source>
</evidence>
<dbReference type="SUPFAM" id="SSF53187">
    <property type="entry name" value="Zn-dependent exopeptidases"/>
    <property type="match status" value="1"/>
</dbReference>
<keyword evidence="8" id="KW-0055">Arginine biosynthesis</keyword>
<evidence type="ECO:0000256" key="12">
    <source>
        <dbReference type="ARBA" id="ARBA00022833"/>
    </source>
</evidence>
<dbReference type="Gene3D" id="3.30.70.360">
    <property type="match status" value="1"/>
</dbReference>
<evidence type="ECO:0000259" key="15">
    <source>
        <dbReference type="Pfam" id="PF07687"/>
    </source>
</evidence>
<dbReference type="Gene3D" id="3.40.630.10">
    <property type="entry name" value="Zn peptidases"/>
    <property type="match status" value="1"/>
</dbReference>
<evidence type="ECO:0000256" key="9">
    <source>
        <dbReference type="ARBA" id="ARBA00022605"/>
    </source>
</evidence>
<comment type="pathway">
    <text evidence="3">Amino-acid biosynthesis; L-lysine biosynthesis via DAP pathway; LL-2,6-diaminopimelate from (S)-tetrahydrodipicolinate (succinylase route): step 3/3.</text>
</comment>
<name>A0ABX7T3X0_9SPHN</name>
<gene>
    <name evidence="16" type="primary">argE</name>
    <name evidence="16" type="ORF">J4G78_16810</name>
</gene>
<protein>
    <recommendedName>
        <fullName evidence="6">Probable succinyl-diaminopimelate desuccinylase</fullName>
        <ecNumber evidence="5">3.5.1.18</ecNumber>
    </recommendedName>
</protein>
<evidence type="ECO:0000256" key="2">
    <source>
        <dbReference type="ARBA" id="ARBA00001947"/>
    </source>
</evidence>
<comment type="cofactor">
    <cofactor evidence="1">
        <name>Co(2+)</name>
        <dbReference type="ChEBI" id="CHEBI:48828"/>
    </cofactor>
</comment>
<accession>A0ABX7T3X0</accession>
<dbReference type="InterPro" id="IPR011650">
    <property type="entry name" value="Peptidase_M20_dimer"/>
</dbReference>
<sequence length="404" mass="44110">MIAASDNQSKQGKSQGRPAQKTLDILKRLIAFQTVSRDSNIDLINWVQEYLQDAGIESHTTKGEHEGKANLFATIGSGEGGIVLSGHTDVVPVDDQEWDTDPFDMTEKDDGLLYGRGTCDMKGFIAVALSKIDALKQAASQGAPIHLAFSFDEEVGCLGVRHLIEELGKRKIKPTGCIIGEPTSMKTVVGHKSGSVYTCNVTGREIHSSLEPQGVNSVEYSARIILKIAEIRERLRNNERRNEGFEVPYTTLQTGVINGGHASNIIPGHASFRFDIRALPWTDPEELVAEVREYCETKLIPEMRKVAPEANIEITKKGHVPGFVIADDAPLTRYVQRLNRSNSPPGLVTFGTEGGLFQNAGVPCVICGPGSISQAHKPNEFVALSQLAQCEKFMDRLAQEPFTG</sequence>
<dbReference type="InterPro" id="IPR010169">
    <property type="entry name" value="AcOrn-deacetyl"/>
</dbReference>
<dbReference type="Pfam" id="PF07687">
    <property type="entry name" value="M20_dimer"/>
    <property type="match status" value="1"/>
</dbReference>
<dbReference type="PANTHER" id="PTHR43808:SF31">
    <property type="entry name" value="N-ACETYL-L-CITRULLINE DEACETYLASE"/>
    <property type="match status" value="1"/>
</dbReference>
<evidence type="ECO:0000256" key="11">
    <source>
        <dbReference type="ARBA" id="ARBA00022801"/>
    </source>
</evidence>
<evidence type="ECO:0000256" key="5">
    <source>
        <dbReference type="ARBA" id="ARBA00011921"/>
    </source>
</evidence>
<dbReference type="SUPFAM" id="SSF55031">
    <property type="entry name" value="Bacterial exopeptidase dimerisation domain"/>
    <property type="match status" value="1"/>
</dbReference>
<evidence type="ECO:0000256" key="10">
    <source>
        <dbReference type="ARBA" id="ARBA00022723"/>
    </source>
</evidence>
<evidence type="ECO:0000256" key="13">
    <source>
        <dbReference type="ARBA" id="ARBA00023285"/>
    </source>
</evidence>
<organism evidence="16 17">
    <name type="scientific">Parasphingorhabdus cellanae</name>
    <dbReference type="NCBI Taxonomy" id="2806553"/>
    <lineage>
        <taxon>Bacteria</taxon>
        <taxon>Pseudomonadati</taxon>
        <taxon>Pseudomonadota</taxon>
        <taxon>Alphaproteobacteria</taxon>
        <taxon>Sphingomonadales</taxon>
        <taxon>Sphingomonadaceae</taxon>
        <taxon>Parasphingorhabdus</taxon>
    </lineage>
</organism>
<evidence type="ECO:0000256" key="7">
    <source>
        <dbReference type="ARBA" id="ARBA00022490"/>
    </source>
</evidence>
<dbReference type="EC" id="3.5.1.18" evidence="5"/>
<evidence type="ECO:0000256" key="14">
    <source>
        <dbReference type="ARBA" id="ARBA00051301"/>
    </source>
</evidence>
<comment type="similarity">
    <text evidence="4">Belongs to the peptidase M20A family. ArgE subfamily.</text>
</comment>
<dbReference type="Proteomes" id="UP000663923">
    <property type="component" value="Chromosome"/>
</dbReference>
<dbReference type="InterPro" id="IPR036264">
    <property type="entry name" value="Bact_exopeptidase_dim_dom"/>
</dbReference>
<evidence type="ECO:0000256" key="6">
    <source>
        <dbReference type="ARBA" id="ARBA00016853"/>
    </source>
</evidence>
<dbReference type="PROSITE" id="PS00759">
    <property type="entry name" value="ARGE_DAPE_CPG2_2"/>
    <property type="match status" value="1"/>
</dbReference>
<comment type="catalytic activity">
    <reaction evidence="14">
        <text>N-succinyl-(2S,6S)-2,6-diaminopimelate + H2O = (2S,6S)-2,6-diaminopimelate + succinate</text>
        <dbReference type="Rhea" id="RHEA:22608"/>
        <dbReference type="ChEBI" id="CHEBI:15377"/>
        <dbReference type="ChEBI" id="CHEBI:30031"/>
        <dbReference type="ChEBI" id="CHEBI:57609"/>
        <dbReference type="ChEBI" id="CHEBI:58087"/>
        <dbReference type="EC" id="3.5.1.18"/>
    </reaction>
</comment>
<evidence type="ECO:0000256" key="1">
    <source>
        <dbReference type="ARBA" id="ARBA00001941"/>
    </source>
</evidence>
<evidence type="ECO:0000313" key="17">
    <source>
        <dbReference type="Proteomes" id="UP000663923"/>
    </source>
</evidence>
<dbReference type="PANTHER" id="PTHR43808">
    <property type="entry name" value="ACETYLORNITHINE DEACETYLASE"/>
    <property type="match status" value="1"/>
</dbReference>
<dbReference type="RefSeq" id="WP_207987650.1">
    <property type="nucleotide sequence ID" value="NZ_CP071794.1"/>
</dbReference>
<dbReference type="InterPro" id="IPR010182">
    <property type="entry name" value="ArgE/DapE"/>
</dbReference>
<dbReference type="GO" id="GO:0008777">
    <property type="term" value="F:acetylornithine deacetylase activity"/>
    <property type="evidence" value="ECO:0007669"/>
    <property type="project" value="UniProtKB-EC"/>
</dbReference>
<evidence type="ECO:0000313" key="16">
    <source>
        <dbReference type="EMBL" id="QTD55826.1"/>
    </source>
</evidence>
<evidence type="ECO:0000256" key="8">
    <source>
        <dbReference type="ARBA" id="ARBA00022571"/>
    </source>
</evidence>
<dbReference type="NCBIfam" id="NF005710">
    <property type="entry name" value="PRK07522.1"/>
    <property type="match status" value="1"/>
</dbReference>
<keyword evidence="9" id="KW-0028">Amino-acid biosynthesis</keyword>
<dbReference type="CDD" id="cd03894">
    <property type="entry name" value="M20_ArgE"/>
    <property type="match status" value="1"/>
</dbReference>
<dbReference type="NCBIfam" id="TIGR01910">
    <property type="entry name" value="DapE-ArgE"/>
    <property type="match status" value="1"/>
</dbReference>